<dbReference type="NCBIfam" id="TIGR01484">
    <property type="entry name" value="HAD-SF-IIB"/>
    <property type="match status" value="1"/>
</dbReference>
<comment type="similarity">
    <text evidence="2">In the C-terminal section; belongs to the trehalose phosphatase family.</text>
</comment>
<dbReference type="InterPro" id="IPR006379">
    <property type="entry name" value="HAD-SF_hydro_IIB"/>
</dbReference>
<dbReference type="InterPro" id="IPR023214">
    <property type="entry name" value="HAD_sf"/>
</dbReference>
<dbReference type="OMA" id="HSMARIF"/>
<keyword evidence="3" id="KW-0328">Glycosyltransferase</keyword>
<dbReference type="GO" id="GO:0005829">
    <property type="term" value="C:cytosol"/>
    <property type="evidence" value="ECO:0007669"/>
    <property type="project" value="TreeGrafter"/>
</dbReference>
<dbReference type="Gene3D" id="3.40.50.1000">
    <property type="entry name" value="HAD superfamily/HAD-like"/>
    <property type="match status" value="1"/>
</dbReference>
<dbReference type="CDD" id="cd03788">
    <property type="entry name" value="GT20_TPS"/>
    <property type="match status" value="1"/>
</dbReference>
<organism evidence="6 7">
    <name type="scientific">Acanthamoeba castellanii (strain ATCC 30010 / Neff)</name>
    <dbReference type="NCBI Taxonomy" id="1257118"/>
    <lineage>
        <taxon>Eukaryota</taxon>
        <taxon>Amoebozoa</taxon>
        <taxon>Discosea</taxon>
        <taxon>Longamoebia</taxon>
        <taxon>Centramoebida</taxon>
        <taxon>Acanthamoebidae</taxon>
        <taxon>Acanthamoeba</taxon>
    </lineage>
</organism>
<dbReference type="NCBIfam" id="NF011071">
    <property type="entry name" value="PRK14501.1"/>
    <property type="match status" value="1"/>
</dbReference>
<gene>
    <name evidence="6" type="ORF">ACA1_368850</name>
</gene>
<evidence type="ECO:0000313" key="7">
    <source>
        <dbReference type="Proteomes" id="UP000011083"/>
    </source>
</evidence>
<reference evidence="6 7" key="1">
    <citation type="journal article" date="2013" name="Genome Biol.">
        <title>Genome of Acanthamoeba castellanii highlights extensive lateral gene transfer and early evolution of tyrosine kinase signaling.</title>
        <authorList>
            <person name="Clarke M."/>
            <person name="Lohan A.J."/>
            <person name="Liu B."/>
            <person name="Lagkouvardos I."/>
            <person name="Roy S."/>
            <person name="Zafar N."/>
            <person name="Bertelli C."/>
            <person name="Schilde C."/>
            <person name="Kianianmomeni A."/>
            <person name="Burglin T.R."/>
            <person name="Frech C."/>
            <person name="Turcotte B."/>
            <person name="Kopec K.O."/>
            <person name="Synnott J.M."/>
            <person name="Choo C."/>
            <person name="Paponov I."/>
            <person name="Finkler A."/>
            <person name="Soon Heng Tan C."/>
            <person name="Hutchins A.P."/>
            <person name="Weinmeier T."/>
            <person name="Rattei T."/>
            <person name="Chu J.S."/>
            <person name="Gimenez G."/>
            <person name="Irimia M."/>
            <person name="Rigden D.J."/>
            <person name="Fitzpatrick D.A."/>
            <person name="Lorenzo-Morales J."/>
            <person name="Bateman A."/>
            <person name="Chiu C.H."/>
            <person name="Tang P."/>
            <person name="Hegemann P."/>
            <person name="Fromm H."/>
            <person name="Raoult D."/>
            <person name="Greub G."/>
            <person name="Miranda-Saavedra D."/>
            <person name="Chen N."/>
            <person name="Nash P."/>
            <person name="Ginger M.L."/>
            <person name="Horn M."/>
            <person name="Schaap P."/>
            <person name="Caler L."/>
            <person name="Loftus B."/>
        </authorList>
    </citation>
    <scope>NUCLEOTIDE SEQUENCE [LARGE SCALE GENOMIC DNA]</scope>
    <source>
        <strain evidence="6 7">Neff</strain>
    </source>
</reference>
<dbReference type="GO" id="GO:0004805">
    <property type="term" value="F:trehalose-phosphatase activity"/>
    <property type="evidence" value="ECO:0007669"/>
    <property type="project" value="TreeGrafter"/>
</dbReference>
<dbReference type="AlphaFoldDB" id="L8H069"/>
<dbReference type="Proteomes" id="UP000011083">
    <property type="component" value="Unassembled WGS sequence"/>
</dbReference>
<dbReference type="Gene3D" id="3.30.70.1020">
    <property type="entry name" value="Trehalose-6-phosphate phosphatase related protein, domain 2"/>
    <property type="match status" value="1"/>
</dbReference>
<dbReference type="InterPro" id="IPR001830">
    <property type="entry name" value="Glyco_trans_20"/>
</dbReference>
<dbReference type="Pfam" id="PF00982">
    <property type="entry name" value="Glyco_transf_20"/>
    <property type="match status" value="1"/>
</dbReference>
<feature type="compositionally biased region" description="Acidic residues" evidence="5">
    <location>
        <begin position="772"/>
        <end position="783"/>
    </location>
</feature>
<name>L8H069_ACACF</name>
<dbReference type="FunFam" id="3.30.70.1020:FF:000002">
    <property type="entry name" value="Trehalose-6-phosphate synthase 2"/>
    <property type="match status" value="1"/>
</dbReference>
<proteinExistence type="inferred from homology"/>
<dbReference type="GeneID" id="14919083"/>
<accession>L8H069</accession>
<evidence type="ECO:0000313" key="6">
    <source>
        <dbReference type="EMBL" id="ELR18153.1"/>
    </source>
</evidence>
<dbReference type="EMBL" id="KB007960">
    <property type="protein sequence ID" value="ELR18153.1"/>
    <property type="molecule type" value="Genomic_DNA"/>
</dbReference>
<evidence type="ECO:0000256" key="2">
    <source>
        <dbReference type="ARBA" id="ARBA00006330"/>
    </source>
</evidence>
<comment type="similarity">
    <text evidence="1">In the N-terminal section; belongs to the glycosyltransferase 20 family.</text>
</comment>
<evidence type="ECO:0000256" key="1">
    <source>
        <dbReference type="ARBA" id="ARBA00005409"/>
    </source>
</evidence>
<keyword evidence="7" id="KW-1185">Reference proteome</keyword>
<dbReference type="GO" id="GO:0005992">
    <property type="term" value="P:trehalose biosynthetic process"/>
    <property type="evidence" value="ECO:0007669"/>
    <property type="project" value="InterPro"/>
</dbReference>
<sequence length="798" mass="90340">MQSKPHSSDLLNAANKPLPKRVFCAVKHLPLILEKTDEGYKITNSSLGPLVSAYRLLAEDNKGLEFIWVGTLLDYVPPEDRAALAKRIREEFNSVVIFLDDKVRRQWLSFCKTVLWPLLNSQLVTNKFEPAFFAEALSKAVTGAEDEVVWIHDYHLKTLPEKLRERGVTNRIGFFLHTPFPTSELYRILPVRGKLLQGILASDLIGFQTYHDCRHFLSACTRVLALDSQPKGVEWNGHMVAVDIFPAGIDPDVLEHTMEQPQVKKRVEELKKMFEGKKILMGRDRLDTIKGIPQKLLAFEDFLGRFPEWQGKAVLFQVCLPPREERKTSKSQTSAEGELQELHAQINELVGRINGRYSTADFTPIHYLNNKNLSLDEICALYMAADAGILTPLRDGMNLTCHEYVVCQKGNYGPLILSEFAGSAQSLGGAVLVNPWDIRGVASTIAEVFSMNETDKKLKHEYNFHYVKRNTALLWARTFLSELMKIEVSTTVPKIKFNDVCSAYSQAKKRLFLLDYDGTLTPIVKNPQDAKPSPRLLKALKDLTADKRNQVYIISGRGREFLEQCMAGLPVGLSCEHGLFFRHYESDQWEDLLSGMEFTWKDIVLPILEDYTERTPGSMIETKEVNLVWHYRNADSDFASFQAKELVVHLQNIASKLPIEVLIGKKVIEIRPQNVSKGATVRKIMSLEPDADFVLCMGDDKTDEDMFAAIQHHLQRSSSTDNVHSKDGDKDRGAGFFSCVVNRQDSQAKYFIRNQRQVVKLLQALGEGKTEVEDEGVDDDFDDKEGNASEHSKEKAAN</sequence>
<dbReference type="PANTHER" id="PTHR10788:SF106">
    <property type="entry name" value="BCDNA.GH08860"/>
    <property type="match status" value="1"/>
</dbReference>
<protein>
    <submittedName>
        <fullName evidence="6">Trehalosephosphatase</fullName>
    </submittedName>
</protein>
<dbReference type="FunFam" id="3.40.50.1000:FF:000052">
    <property type="entry name" value="Alpha,alpha-trehalose-phosphate synthase [UDP-forming] 6"/>
    <property type="match status" value="1"/>
</dbReference>
<keyword evidence="4" id="KW-0808">Transferase</keyword>
<dbReference type="STRING" id="1257118.L8H069"/>
<dbReference type="VEuPathDB" id="AmoebaDB:ACA1_368850"/>
<dbReference type="Gene3D" id="3.40.50.2000">
    <property type="entry name" value="Glycogen Phosphorylase B"/>
    <property type="match status" value="2"/>
</dbReference>
<dbReference type="InterPro" id="IPR003337">
    <property type="entry name" value="Trehalose_PPase"/>
</dbReference>
<evidence type="ECO:0000256" key="5">
    <source>
        <dbReference type="SAM" id="MobiDB-lite"/>
    </source>
</evidence>
<dbReference type="PANTHER" id="PTHR10788">
    <property type="entry name" value="TREHALOSE-6-PHOSPHATE SYNTHASE"/>
    <property type="match status" value="1"/>
</dbReference>
<feature type="compositionally biased region" description="Basic and acidic residues" evidence="5">
    <location>
        <begin position="784"/>
        <end position="798"/>
    </location>
</feature>
<dbReference type="OrthoDB" id="755951at2759"/>
<feature type="region of interest" description="Disordered" evidence="5">
    <location>
        <begin position="768"/>
        <end position="798"/>
    </location>
</feature>
<dbReference type="SUPFAM" id="SSF53756">
    <property type="entry name" value="UDP-Glycosyltransferase/glycogen phosphorylase"/>
    <property type="match status" value="1"/>
</dbReference>
<dbReference type="CDD" id="cd01627">
    <property type="entry name" value="HAD_TPP"/>
    <property type="match status" value="1"/>
</dbReference>
<dbReference type="InterPro" id="IPR036412">
    <property type="entry name" value="HAD-like_sf"/>
</dbReference>
<dbReference type="FunFam" id="3.40.50.2000:FF:000010">
    <property type="entry name" value="Alpha,alpha-trehalose-phosphate synthase"/>
    <property type="match status" value="1"/>
</dbReference>
<dbReference type="SUPFAM" id="SSF56784">
    <property type="entry name" value="HAD-like"/>
    <property type="match status" value="1"/>
</dbReference>
<dbReference type="RefSeq" id="XP_004340173.1">
    <property type="nucleotide sequence ID" value="XM_004340125.1"/>
</dbReference>
<dbReference type="KEGG" id="acan:ACA1_368850"/>
<dbReference type="GO" id="GO:0003825">
    <property type="term" value="F:alpha,alpha-trehalose-phosphate synthase (UDP-forming) activity"/>
    <property type="evidence" value="ECO:0007669"/>
    <property type="project" value="TreeGrafter"/>
</dbReference>
<evidence type="ECO:0000256" key="3">
    <source>
        <dbReference type="ARBA" id="ARBA00022676"/>
    </source>
</evidence>
<dbReference type="Pfam" id="PF02358">
    <property type="entry name" value="Trehalose_PPase"/>
    <property type="match status" value="1"/>
</dbReference>
<dbReference type="NCBIfam" id="TIGR00685">
    <property type="entry name" value="T6PP"/>
    <property type="match status" value="1"/>
</dbReference>
<evidence type="ECO:0000256" key="4">
    <source>
        <dbReference type="ARBA" id="ARBA00022679"/>
    </source>
</evidence>